<evidence type="ECO:0000313" key="7">
    <source>
        <dbReference type="Proteomes" id="UP000530660"/>
    </source>
</evidence>
<dbReference type="AlphaFoldDB" id="A0A7J7INB9"/>
<sequence length="181" mass="20831">MPFKQYVVVGRRLPEPQAAKGAVDDTLYKMIIYAPDPVKAKSKYYYFLSQLLKTKRSTAEIVAITEVKERDTTRVKNYTVWLRYRSRTGQVNMLKETRATSVAAAVEAIYQEMAGRHRARAESIQVLRVQETPSSQCKRPATLQLIDPELRFPLPRQRQRASRKSLRTTFKAKPPVTTITK</sequence>
<gene>
    <name evidence="6" type="primary">RPL18A</name>
    <name evidence="6" type="ORF">F1559_001017</name>
</gene>
<dbReference type="EMBL" id="VWRR01000004">
    <property type="protein sequence ID" value="KAF6004064.1"/>
    <property type="molecule type" value="Genomic_DNA"/>
</dbReference>
<accession>A0A7J7INB9</accession>
<evidence type="ECO:0000259" key="5">
    <source>
        <dbReference type="Pfam" id="PF01775"/>
    </source>
</evidence>
<reference evidence="6 7" key="1">
    <citation type="journal article" date="2020" name="J. Phycol.">
        <title>Comparative genome analysis reveals Cyanidiococcus gen. nov., a new extremophilic red algal genus sister to Cyanidioschyzon (Cyanidioschyzonaceae, Rhodophyta).</title>
        <authorList>
            <person name="Liu S.-L."/>
            <person name="Chiang Y.-R."/>
            <person name="Yoon H.S."/>
            <person name="Fu H.-Y."/>
        </authorList>
    </citation>
    <scope>NUCLEOTIDE SEQUENCE [LARGE SCALE GENOMIC DNA]</scope>
    <source>
        <strain evidence="6 7">THAL066</strain>
    </source>
</reference>
<dbReference type="OrthoDB" id="1294322at2759"/>
<protein>
    <recommendedName>
        <fullName evidence="4">60S ribosomal protein L18a</fullName>
    </recommendedName>
</protein>
<evidence type="ECO:0000256" key="1">
    <source>
        <dbReference type="ARBA" id="ARBA00009362"/>
    </source>
</evidence>
<name>A0A7J7INB9_9RHOD</name>
<dbReference type="InterPro" id="IPR028877">
    <property type="entry name" value="Ribosomal_eL20"/>
</dbReference>
<dbReference type="Gene3D" id="3.10.20.10">
    <property type="match status" value="2"/>
</dbReference>
<dbReference type="Pfam" id="PF01775">
    <property type="entry name" value="Ribosomal_L18A"/>
    <property type="match status" value="1"/>
</dbReference>
<dbReference type="PANTHER" id="PTHR10052">
    <property type="entry name" value="60S RIBOSOMAL PROTEIN L18A"/>
    <property type="match status" value="1"/>
</dbReference>
<comment type="caution">
    <text evidence="6">The sequence shown here is derived from an EMBL/GenBank/DDBJ whole genome shotgun (WGS) entry which is preliminary data.</text>
</comment>
<comment type="similarity">
    <text evidence="1 4">Belongs to the eukaryotic ribosomal protein eL20 family.</text>
</comment>
<evidence type="ECO:0000256" key="3">
    <source>
        <dbReference type="ARBA" id="ARBA00023274"/>
    </source>
</evidence>
<evidence type="ECO:0000256" key="2">
    <source>
        <dbReference type="ARBA" id="ARBA00022980"/>
    </source>
</evidence>
<dbReference type="GO" id="GO:0005840">
    <property type="term" value="C:ribosome"/>
    <property type="evidence" value="ECO:0007669"/>
    <property type="project" value="UniProtKB-KW"/>
</dbReference>
<dbReference type="InterPro" id="IPR023573">
    <property type="entry name" value="Ribosomal_eL20_dom"/>
</dbReference>
<proteinExistence type="inferred from homology"/>
<dbReference type="GO" id="GO:0006412">
    <property type="term" value="P:translation"/>
    <property type="evidence" value="ECO:0007669"/>
    <property type="project" value="InterPro"/>
</dbReference>
<evidence type="ECO:0000313" key="6">
    <source>
        <dbReference type="EMBL" id="KAF6004064.1"/>
    </source>
</evidence>
<dbReference type="GO" id="GO:0003735">
    <property type="term" value="F:structural constituent of ribosome"/>
    <property type="evidence" value="ECO:0007669"/>
    <property type="project" value="InterPro"/>
</dbReference>
<dbReference type="PIRSF" id="PIRSF002190">
    <property type="entry name" value="Ribosomal_L18a"/>
    <property type="match status" value="1"/>
</dbReference>
<dbReference type="Proteomes" id="UP000530660">
    <property type="component" value="Unassembled WGS sequence"/>
</dbReference>
<feature type="domain" description="Large ribosomal subunit protein eL20" evidence="5">
    <location>
        <begin position="4"/>
        <end position="130"/>
    </location>
</feature>
<evidence type="ECO:0000256" key="4">
    <source>
        <dbReference type="PIRNR" id="PIRNR002190"/>
    </source>
</evidence>
<keyword evidence="3 4" id="KW-0687">Ribonucleoprotein</keyword>
<organism evidence="6 7">
    <name type="scientific">Cyanidiococcus yangmingshanensis</name>
    <dbReference type="NCBI Taxonomy" id="2690220"/>
    <lineage>
        <taxon>Eukaryota</taxon>
        <taxon>Rhodophyta</taxon>
        <taxon>Bangiophyceae</taxon>
        <taxon>Cyanidiales</taxon>
        <taxon>Cyanidiaceae</taxon>
        <taxon>Cyanidiococcus</taxon>
    </lineage>
</organism>
<keyword evidence="2 4" id="KW-0689">Ribosomal protein</keyword>
<keyword evidence="7" id="KW-1185">Reference proteome</keyword>
<dbReference type="HAMAP" id="MF_00273">
    <property type="entry name" value="Ribosomal_eL20"/>
    <property type="match status" value="1"/>
</dbReference>
<dbReference type="FunFam" id="3.10.20.10:FF:000001">
    <property type="entry name" value="60S ribosomal protein L18a"/>
    <property type="match status" value="1"/>
</dbReference>
<dbReference type="InterPro" id="IPR021138">
    <property type="entry name" value="Ribosomal_eL20_eukaryotes"/>
</dbReference>
<dbReference type="GO" id="GO:1990904">
    <property type="term" value="C:ribonucleoprotein complex"/>
    <property type="evidence" value="ECO:0007669"/>
    <property type="project" value="UniProtKB-KW"/>
</dbReference>
<dbReference type="SUPFAM" id="SSF160374">
    <property type="entry name" value="RplX-like"/>
    <property type="match status" value="1"/>
</dbReference>